<proteinExistence type="predicted"/>
<reference evidence="2 3" key="1">
    <citation type="journal article" date="2018" name="Front. Plant Sci.">
        <title>Red Clover (Trifolium pratense) and Zigzag Clover (T. medium) - A Picture of Genomic Similarities and Differences.</title>
        <authorList>
            <person name="Dluhosova J."/>
            <person name="Istvanek J."/>
            <person name="Nedelnik J."/>
            <person name="Repkova J."/>
        </authorList>
    </citation>
    <scope>NUCLEOTIDE SEQUENCE [LARGE SCALE GENOMIC DNA]</scope>
    <source>
        <strain evidence="3">cv. 10/8</strain>
        <tissue evidence="2">Leaf</tissue>
    </source>
</reference>
<name>A0A392SWD2_9FABA</name>
<accession>A0A392SWD2</accession>
<dbReference type="AlphaFoldDB" id="A0A392SWD2"/>
<feature type="non-terminal residue" evidence="2">
    <location>
        <position position="31"/>
    </location>
</feature>
<keyword evidence="3" id="KW-1185">Reference proteome</keyword>
<feature type="region of interest" description="Disordered" evidence="1">
    <location>
        <begin position="1"/>
        <end position="31"/>
    </location>
</feature>
<sequence>MSRTARKEDDGGGERTTTVVSHRGWIGQGSV</sequence>
<dbReference type="Proteomes" id="UP000265520">
    <property type="component" value="Unassembled WGS sequence"/>
</dbReference>
<feature type="compositionally biased region" description="Basic and acidic residues" evidence="1">
    <location>
        <begin position="1"/>
        <end position="13"/>
    </location>
</feature>
<evidence type="ECO:0000313" key="3">
    <source>
        <dbReference type="Proteomes" id="UP000265520"/>
    </source>
</evidence>
<evidence type="ECO:0000313" key="2">
    <source>
        <dbReference type="EMBL" id="MCI53123.1"/>
    </source>
</evidence>
<dbReference type="EMBL" id="LXQA010458224">
    <property type="protein sequence ID" value="MCI53123.1"/>
    <property type="molecule type" value="Genomic_DNA"/>
</dbReference>
<organism evidence="2 3">
    <name type="scientific">Trifolium medium</name>
    <dbReference type="NCBI Taxonomy" id="97028"/>
    <lineage>
        <taxon>Eukaryota</taxon>
        <taxon>Viridiplantae</taxon>
        <taxon>Streptophyta</taxon>
        <taxon>Embryophyta</taxon>
        <taxon>Tracheophyta</taxon>
        <taxon>Spermatophyta</taxon>
        <taxon>Magnoliopsida</taxon>
        <taxon>eudicotyledons</taxon>
        <taxon>Gunneridae</taxon>
        <taxon>Pentapetalae</taxon>
        <taxon>rosids</taxon>
        <taxon>fabids</taxon>
        <taxon>Fabales</taxon>
        <taxon>Fabaceae</taxon>
        <taxon>Papilionoideae</taxon>
        <taxon>50 kb inversion clade</taxon>
        <taxon>NPAAA clade</taxon>
        <taxon>Hologalegina</taxon>
        <taxon>IRL clade</taxon>
        <taxon>Trifolieae</taxon>
        <taxon>Trifolium</taxon>
    </lineage>
</organism>
<protein>
    <submittedName>
        <fullName evidence="2">Uncharacterized protein</fullName>
    </submittedName>
</protein>
<evidence type="ECO:0000256" key="1">
    <source>
        <dbReference type="SAM" id="MobiDB-lite"/>
    </source>
</evidence>
<comment type="caution">
    <text evidence="2">The sequence shown here is derived from an EMBL/GenBank/DDBJ whole genome shotgun (WGS) entry which is preliminary data.</text>
</comment>